<name>A0A0L9TKG9_PHAAN</name>
<protein>
    <submittedName>
        <fullName evidence="1">Uncharacterized protein</fullName>
    </submittedName>
</protein>
<proteinExistence type="predicted"/>
<dbReference type="EMBL" id="CM003371">
    <property type="protein sequence ID" value="KOM31040.1"/>
    <property type="molecule type" value="Genomic_DNA"/>
</dbReference>
<dbReference type="Gramene" id="KOM31040">
    <property type="protein sequence ID" value="KOM31040"/>
    <property type="gene ID" value="LR48_Vigan01g059500"/>
</dbReference>
<accession>A0A0L9TKG9</accession>
<reference evidence="2" key="1">
    <citation type="journal article" date="2015" name="Proc. Natl. Acad. Sci. U.S.A.">
        <title>Genome sequencing of adzuki bean (Vigna angularis) provides insight into high starch and low fat accumulation and domestication.</title>
        <authorList>
            <person name="Yang K."/>
            <person name="Tian Z."/>
            <person name="Chen C."/>
            <person name="Luo L."/>
            <person name="Zhao B."/>
            <person name="Wang Z."/>
            <person name="Yu L."/>
            <person name="Li Y."/>
            <person name="Sun Y."/>
            <person name="Li W."/>
            <person name="Chen Y."/>
            <person name="Li Y."/>
            <person name="Zhang Y."/>
            <person name="Ai D."/>
            <person name="Zhao J."/>
            <person name="Shang C."/>
            <person name="Ma Y."/>
            <person name="Wu B."/>
            <person name="Wang M."/>
            <person name="Gao L."/>
            <person name="Sun D."/>
            <person name="Zhang P."/>
            <person name="Guo F."/>
            <person name="Wang W."/>
            <person name="Li Y."/>
            <person name="Wang J."/>
            <person name="Varshney R.K."/>
            <person name="Wang J."/>
            <person name="Ling H.Q."/>
            <person name="Wan P."/>
        </authorList>
    </citation>
    <scope>NUCLEOTIDE SEQUENCE</scope>
    <source>
        <strain evidence="2">cv. Jingnong 6</strain>
    </source>
</reference>
<gene>
    <name evidence="1" type="ORF">LR48_Vigan01g059500</name>
</gene>
<dbReference type="AlphaFoldDB" id="A0A0L9TKG9"/>
<evidence type="ECO:0000313" key="1">
    <source>
        <dbReference type="EMBL" id="KOM31040.1"/>
    </source>
</evidence>
<dbReference type="Proteomes" id="UP000053144">
    <property type="component" value="Chromosome 1"/>
</dbReference>
<organism evidence="1 2">
    <name type="scientific">Phaseolus angularis</name>
    <name type="common">Azuki bean</name>
    <name type="synonym">Vigna angularis</name>
    <dbReference type="NCBI Taxonomy" id="3914"/>
    <lineage>
        <taxon>Eukaryota</taxon>
        <taxon>Viridiplantae</taxon>
        <taxon>Streptophyta</taxon>
        <taxon>Embryophyta</taxon>
        <taxon>Tracheophyta</taxon>
        <taxon>Spermatophyta</taxon>
        <taxon>Magnoliopsida</taxon>
        <taxon>eudicotyledons</taxon>
        <taxon>Gunneridae</taxon>
        <taxon>Pentapetalae</taxon>
        <taxon>rosids</taxon>
        <taxon>fabids</taxon>
        <taxon>Fabales</taxon>
        <taxon>Fabaceae</taxon>
        <taxon>Papilionoideae</taxon>
        <taxon>50 kb inversion clade</taxon>
        <taxon>NPAAA clade</taxon>
        <taxon>indigoferoid/millettioid clade</taxon>
        <taxon>Phaseoleae</taxon>
        <taxon>Vigna</taxon>
    </lineage>
</organism>
<evidence type="ECO:0000313" key="2">
    <source>
        <dbReference type="Proteomes" id="UP000053144"/>
    </source>
</evidence>
<sequence>MDVNKEVEEVEYGVHVNDNEHEVLGSKKEFMKGLRPYAIVDRLKIMSNDGIKVSRRISERNVT</sequence>